<dbReference type="CDD" id="cd07377">
    <property type="entry name" value="WHTH_GntR"/>
    <property type="match status" value="1"/>
</dbReference>
<evidence type="ECO:0000256" key="3">
    <source>
        <dbReference type="ARBA" id="ARBA00023015"/>
    </source>
</evidence>
<keyword evidence="3" id="KW-0805">Transcription regulation</keyword>
<dbReference type="Proteomes" id="UP001651050">
    <property type="component" value="Unassembled WGS sequence"/>
</dbReference>
<protein>
    <submittedName>
        <fullName evidence="7">PLP-dependent aminotransferase family protein</fullName>
    </submittedName>
</protein>
<dbReference type="PRINTS" id="PR00035">
    <property type="entry name" value="HTHGNTR"/>
</dbReference>
<keyword evidence="2" id="KW-0663">Pyridoxal phosphate</keyword>
<evidence type="ECO:0000256" key="4">
    <source>
        <dbReference type="ARBA" id="ARBA00023125"/>
    </source>
</evidence>
<dbReference type="SUPFAM" id="SSF53383">
    <property type="entry name" value="PLP-dependent transferases"/>
    <property type="match status" value="1"/>
</dbReference>
<evidence type="ECO:0000313" key="7">
    <source>
        <dbReference type="EMBL" id="MCK9796031.1"/>
    </source>
</evidence>
<dbReference type="GO" id="GO:0008483">
    <property type="term" value="F:transaminase activity"/>
    <property type="evidence" value="ECO:0007669"/>
    <property type="project" value="UniProtKB-KW"/>
</dbReference>
<dbReference type="Gene3D" id="1.10.10.10">
    <property type="entry name" value="Winged helix-like DNA-binding domain superfamily/Winged helix DNA-binding domain"/>
    <property type="match status" value="1"/>
</dbReference>
<dbReference type="InterPro" id="IPR036388">
    <property type="entry name" value="WH-like_DNA-bd_sf"/>
</dbReference>
<comment type="caution">
    <text evidence="7">The sequence shown here is derived from an EMBL/GenBank/DDBJ whole genome shotgun (WGS) entry which is preliminary data.</text>
</comment>
<keyword evidence="4" id="KW-0238">DNA-binding</keyword>
<keyword evidence="5" id="KW-0804">Transcription</keyword>
<sequence>MTDSWATSSGASGLDLHLALGTPRPGRDLEAALRDAVTSGRLAPGARLPSSRALAADLGIARNTVAAVYGQLAAEGWLLSRVGAGTWVAEPAAAAERRPVRAPAAPSRLDLRAGIPDVSAFPRSAWAASVRRALTDAEAGRLGYGDLLGDDALRRSLAAYLARARGVRTEPGSVVVASGFGDLLGLVGRALAARGARRVAVERYGHAAHRAVLAATGLELVPVEVDEGGLDVDRLAGIAGIDAVLVTAAHQFPTGVALAPDRRRALAAWATRTGAVVVEDDYDGEFRYDRRAVGALQALAPDHVVYAGTASKALAPAVGLAWGAVPATLVEELRHERRLSGVRPDGLGQLTLARFLEDHEYDRTVRRRRGTYGARRRRLRQVVDERLPACRLVGMDAGLHGLLALPDGVAERAVTGAAAARGLRLMGLGEHDAVGPGAPAAAPHVVVGFGAPPGHRYEAALEALVGAVLAATPDALRPGSRPGSPARARRR</sequence>
<dbReference type="PROSITE" id="PS50949">
    <property type="entry name" value="HTH_GNTR"/>
    <property type="match status" value="1"/>
</dbReference>
<keyword evidence="7" id="KW-0032">Aminotransferase</keyword>
<dbReference type="CDD" id="cd00609">
    <property type="entry name" value="AAT_like"/>
    <property type="match status" value="1"/>
</dbReference>
<dbReference type="InterPro" id="IPR036390">
    <property type="entry name" value="WH_DNA-bd_sf"/>
</dbReference>
<dbReference type="Pfam" id="PF00392">
    <property type="entry name" value="GntR"/>
    <property type="match status" value="1"/>
</dbReference>
<proteinExistence type="inferred from homology"/>
<evidence type="ECO:0000256" key="5">
    <source>
        <dbReference type="ARBA" id="ARBA00023163"/>
    </source>
</evidence>
<reference evidence="7 8" key="1">
    <citation type="submission" date="2022-02" db="EMBL/GenBank/DDBJ databases">
        <title>The car tank lid bacteriome: a reservoir of bacteria with potential in bioremediation of fuel.</title>
        <authorList>
            <person name="Vidal-Verdu A."/>
            <person name="Gomez-Martinez D."/>
            <person name="Latorre-Perez A."/>
            <person name="Pereto J."/>
            <person name="Porcar M."/>
        </authorList>
    </citation>
    <scope>NUCLEOTIDE SEQUENCE [LARGE SCALE GENOMIC DNA]</scope>
    <source>
        <strain evidence="7 8">4D.3</strain>
    </source>
</reference>
<evidence type="ECO:0000256" key="1">
    <source>
        <dbReference type="ARBA" id="ARBA00005384"/>
    </source>
</evidence>
<dbReference type="InterPro" id="IPR000524">
    <property type="entry name" value="Tscrpt_reg_HTH_GntR"/>
</dbReference>
<dbReference type="InterPro" id="IPR051446">
    <property type="entry name" value="HTH_trans_reg/aminotransferase"/>
</dbReference>
<gene>
    <name evidence="7" type="ORF">M1843_20000</name>
</gene>
<feature type="domain" description="HTH gntR-type" evidence="6">
    <location>
        <begin position="23"/>
        <end position="91"/>
    </location>
</feature>
<dbReference type="InterPro" id="IPR004839">
    <property type="entry name" value="Aminotransferase_I/II_large"/>
</dbReference>
<accession>A0ABT0J962</accession>
<organism evidence="7 8">
    <name type="scientific">Isoptericola peretonis</name>
    <dbReference type="NCBI Taxonomy" id="2918523"/>
    <lineage>
        <taxon>Bacteria</taxon>
        <taxon>Bacillati</taxon>
        <taxon>Actinomycetota</taxon>
        <taxon>Actinomycetes</taxon>
        <taxon>Micrococcales</taxon>
        <taxon>Promicromonosporaceae</taxon>
        <taxon>Isoptericola</taxon>
    </lineage>
</organism>
<keyword evidence="8" id="KW-1185">Reference proteome</keyword>
<dbReference type="InterPro" id="IPR015421">
    <property type="entry name" value="PyrdxlP-dep_Trfase_major"/>
</dbReference>
<dbReference type="PANTHER" id="PTHR46577">
    <property type="entry name" value="HTH-TYPE TRANSCRIPTIONAL REGULATORY PROTEIN GABR"/>
    <property type="match status" value="1"/>
</dbReference>
<evidence type="ECO:0000313" key="8">
    <source>
        <dbReference type="Proteomes" id="UP001651050"/>
    </source>
</evidence>
<keyword evidence="7" id="KW-0808">Transferase</keyword>
<dbReference type="SUPFAM" id="SSF46785">
    <property type="entry name" value="Winged helix' DNA-binding domain"/>
    <property type="match status" value="1"/>
</dbReference>
<name>A0ABT0J962_9MICO</name>
<dbReference type="Pfam" id="PF00155">
    <property type="entry name" value="Aminotran_1_2"/>
    <property type="match status" value="1"/>
</dbReference>
<dbReference type="Gene3D" id="3.40.640.10">
    <property type="entry name" value="Type I PLP-dependent aspartate aminotransferase-like (Major domain)"/>
    <property type="match status" value="1"/>
</dbReference>
<dbReference type="InterPro" id="IPR015424">
    <property type="entry name" value="PyrdxlP-dep_Trfase"/>
</dbReference>
<dbReference type="SMART" id="SM00345">
    <property type="entry name" value="HTH_GNTR"/>
    <property type="match status" value="1"/>
</dbReference>
<comment type="similarity">
    <text evidence="1">In the C-terminal section; belongs to the class-I pyridoxal-phosphate-dependent aminotransferase family.</text>
</comment>
<dbReference type="EMBL" id="JALQCY010000008">
    <property type="protein sequence ID" value="MCK9796031.1"/>
    <property type="molecule type" value="Genomic_DNA"/>
</dbReference>
<dbReference type="PANTHER" id="PTHR46577:SF1">
    <property type="entry name" value="HTH-TYPE TRANSCRIPTIONAL REGULATORY PROTEIN GABR"/>
    <property type="match status" value="1"/>
</dbReference>
<evidence type="ECO:0000256" key="2">
    <source>
        <dbReference type="ARBA" id="ARBA00022898"/>
    </source>
</evidence>
<evidence type="ECO:0000259" key="6">
    <source>
        <dbReference type="PROSITE" id="PS50949"/>
    </source>
</evidence>
<dbReference type="RefSeq" id="WP_416345886.1">
    <property type="nucleotide sequence ID" value="NZ_JALQCY010000008.1"/>
</dbReference>